<evidence type="ECO:0000313" key="2">
    <source>
        <dbReference type="EMBL" id="GLB35466.1"/>
    </source>
</evidence>
<organism evidence="2 3">
    <name type="scientific">Lyophyllum shimeji</name>
    <name type="common">Hon-shimeji</name>
    <name type="synonym">Tricholoma shimeji</name>
    <dbReference type="NCBI Taxonomy" id="47721"/>
    <lineage>
        <taxon>Eukaryota</taxon>
        <taxon>Fungi</taxon>
        <taxon>Dikarya</taxon>
        <taxon>Basidiomycota</taxon>
        <taxon>Agaricomycotina</taxon>
        <taxon>Agaricomycetes</taxon>
        <taxon>Agaricomycetidae</taxon>
        <taxon>Agaricales</taxon>
        <taxon>Tricholomatineae</taxon>
        <taxon>Lyophyllaceae</taxon>
        <taxon>Lyophyllum</taxon>
    </lineage>
</organism>
<feature type="compositionally biased region" description="Basic and acidic residues" evidence="1">
    <location>
        <begin position="217"/>
        <end position="231"/>
    </location>
</feature>
<evidence type="ECO:0000313" key="3">
    <source>
        <dbReference type="Proteomes" id="UP001063166"/>
    </source>
</evidence>
<keyword evidence="3" id="KW-1185">Reference proteome</keyword>
<dbReference type="AlphaFoldDB" id="A0A9P3PGL4"/>
<protein>
    <submittedName>
        <fullName evidence="2">Uncharacterized protein</fullName>
    </submittedName>
</protein>
<accession>A0A9P3PGL4</accession>
<dbReference type="Proteomes" id="UP001063166">
    <property type="component" value="Unassembled WGS sequence"/>
</dbReference>
<comment type="caution">
    <text evidence="2">The sequence shown here is derived from an EMBL/GenBank/DDBJ whole genome shotgun (WGS) entry which is preliminary data.</text>
</comment>
<gene>
    <name evidence="2" type="ORF">LshimejAT787_0210310</name>
</gene>
<feature type="region of interest" description="Disordered" evidence="1">
    <location>
        <begin position="202"/>
        <end position="241"/>
    </location>
</feature>
<name>A0A9P3PGL4_LYOSH</name>
<proteinExistence type="predicted"/>
<evidence type="ECO:0000256" key="1">
    <source>
        <dbReference type="SAM" id="MobiDB-lite"/>
    </source>
</evidence>
<sequence length="518" mass="56090">MTQAGRRRGMAAGLQVSRKKLLSPCSPTITIEMLASQGMRTTVRHASNLVPSRAGPGTSRGIHIPSFARVHPRIPNLSQTQKLFSQSRHLVTQFFNLLTAPGLRVPTPTTVGRSIHGAARGYSTIHQGFSFQARAALRASQTPFLPRAPPAVPRGMSQVGLGIARNFHSSRPIFQNLVENVPVAGRALYEADLDLKMRQKKEAFRKPLKGSSSKKQGGKEMLKPRAREFSTKGKKSSANDGDMESQLEQYFWAPVAPDVTTCLLIPLAPTPTTRVPLPENGGSLLPLPTLASIHASHETHSLRVSSLFSRLDAANVWERGVQCSAFSHGGSPEGVCTMLKVEFIGWTKAEVRSVIGESGTGWCVLEEVNTSEASSQGAYSDYGDDDNLSDMSSVLSGTFEDSRSASHVDLANMAGTVDPSQSLQLPTLDFSSSFLTASSPAPSPPRSQVASQRFDSFVHADSEFDPWHDSDSSSEGGFSTTSSWVEPSSVNGWNGFSSQFVERVEASSRLDEHVRYLF</sequence>
<reference evidence="2" key="1">
    <citation type="submission" date="2022-07" db="EMBL/GenBank/DDBJ databases">
        <title>The genome of Lyophyllum shimeji provides insight into the initial evolution of ectomycorrhizal fungal genome.</title>
        <authorList>
            <person name="Kobayashi Y."/>
            <person name="Shibata T."/>
            <person name="Hirakawa H."/>
            <person name="Shigenobu S."/>
            <person name="Nishiyama T."/>
            <person name="Yamada A."/>
            <person name="Hasebe M."/>
            <person name="Kawaguchi M."/>
        </authorList>
    </citation>
    <scope>NUCLEOTIDE SEQUENCE</scope>
    <source>
        <strain evidence="2">AT787</strain>
    </source>
</reference>
<dbReference type="EMBL" id="BRPK01000002">
    <property type="protein sequence ID" value="GLB35466.1"/>
    <property type="molecule type" value="Genomic_DNA"/>
</dbReference>
<dbReference type="OrthoDB" id="2585251at2759"/>